<dbReference type="PROSITE" id="PS51257">
    <property type="entry name" value="PROKAR_LIPOPROTEIN"/>
    <property type="match status" value="1"/>
</dbReference>
<dbReference type="OrthoDB" id="1430047at2"/>
<organism evidence="1 2">
    <name type="scientific">Marixanthomonas spongiae</name>
    <dbReference type="NCBI Taxonomy" id="2174845"/>
    <lineage>
        <taxon>Bacteria</taxon>
        <taxon>Pseudomonadati</taxon>
        <taxon>Bacteroidota</taxon>
        <taxon>Flavobacteriia</taxon>
        <taxon>Flavobacteriales</taxon>
        <taxon>Flavobacteriaceae</taxon>
        <taxon>Marixanthomonas</taxon>
    </lineage>
</organism>
<name>A0A2U0HXH3_9FLAO</name>
<dbReference type="Pfam" id="PF14054">
    <property type="entry name" value="DUF4249"/>
    <property type="match status" value="1"/>
</dbReference>
<dbReference type="EMBL" id="QEHR01000008">
    <property type="protein sequence ID" value="PVW13572.1"/>
    <property type="molecule type" value="Genomic_DNA"/>
</dbReference>
<accession>A0A2U0HXH3</accession>
<evidence type="ECO:0000313" key="2">
    <source>
        <dbReference type="Proteomes" id="UP000245962"/>
    </source>
</evidence>
<dbReference type="AlphaFoldDB" id="A0A2U0HXH3"/>
<protein>
    <submittedName>
        <fullName evidence="1">DUF4249 domain-containing protein</fullName>
    </submittedName>
</protein>
<sequence length="268" mass="30082">MKRVLILIICFGIFTSCEEVVDVDLNEGEPKLVIDAKITKNIEDDSSITRVKLSTTVPFFDSEINLVNGATVTITDEKGTVYTIENTSDGVYEYPGFNPLPNTNYTLEIVYKNEVYTATEQLQPVVPLEFVEQRNDGGFDGESIELKVFFTDPANEENYYFFEAITESGSGYDALEDKFFDGNLIFGFLSTDDLETGDQVTFYLHGTNEQFYNFIFILLQQGSDASGGPFETQPATVRGNLVNETNPDNFPLGYFRISETSVLNYTVQ</sequence>
<evidence type="ECO:0000313" key="1">
    <source>
        <dbReference type="EMBL" id="PVW13572.1"/>
    </source>
</evidence>
<dbReference type="RefSeq" id="WP_116695198.1">
    <property type="nucleotide sequence ID" value="NZ_QEHR01000008.1"/>
</dbReference>
<dbReference type="Proteomes" id="UP000245962">
    <property type="component" value="Unassembled WGS sequence"/>
</dbReference>
<dbReference type="InterPro" id="IPR025345">
    <property type="entry name" value="DUF4249"/>
</dbReference>
<keyword evidence="2" id="KW-1185">Reference proteome</keyword>
<reference evidence="1 2" key="1">
    <citation type="submission" date="2018-04" db="EMBL/GenBank/DDBJ databases">
        <title>Marixanthomonas spongiae HN-E44 sp. nov., isolated from a marine sponge.</title>
        <authorList>
            <person name="Luo L."/>
            <person name="Zhuang L."/>
        </authorList>
    </citation>
    <scope>NUCLEOTIDE SEQUENCE [LARGE SCALE GENOMIC DNA]</scope>
    <source>
        <strain evidence="1 2">HN-E44</strain>
    </source>
</reference>
<proteinExistence type="predicted"/>
<comment type="caution">
    <text evidence="1">The sequence shown here is derived from an EMBL/GenBank/DDBJ whole genome shotgun (WGS) entry which is preliminary data.</text>
</comment>
<gene>
    <name evidence="1" type="ORF">DDV96_13045</name>
</gene>